<organism evidence="1 2">
    <name type="scientific">Comamonas squillarum</name>
    <dbReference type="NCBI Taxonomy" id="2977320"/>
    <lineage>
        <taxon>Bacteria</taxon>
        <taxon>Pseudomonadati</taxon>
        <taxon>Pseudomonadota</taxon>
        <taxon>Betaproteobacteria</taxon>
        <taxon>Burkholderiales</taxon>
        <taxon>Comamonadaceae</taxon>
        <taxon>Comamonas</taxon>
    </lineage>
</organism>
<accession>A0ABY6A2K7</accession>
<evidence type="ECO:0000313" key="2">
    <source>
        <dbReference type="Proteomes" id="UP001058290"/>
    </source>
</evidence>
<dbReference type="Pfam" id="PF07105">
    <property type="entry name" value="DUF1367"/>
    <property type="match status" value="1"/>
</dbReference>
<sequence length="157" mass="18078">MTRLVITKGQDGKLCGSDAAGHRAYARFKNAVNSLKPGETLGFQFWLPRSPEHHRFFFLRINRLLDRTEAFDDASKLRAWLLMGAGHCDFVPGLDGKPIAVPKSMDFESMDEAAFCELHRDIDQFLWTEHAQLVLWPTQNAQQRWASMESFFGEFRQ</sequence>
<proteinExistence type="predicted"/>
<evidence type="ECO:0000313" key="1">
    <source>
        <dbReference type="EMBL" id="UXC19140.1"/>
    </source>
</evidence>
<name>A0ABY6A2K7_9BURK</name>
<keyword evidence="2" id="KW-1185">Reference proteome</keyword>
<dbReference type="RefSeq" id="WP_260719444.1">
    <property type="nucleotide sequence ID" value="NZ_CP104377.1"/>
</dbReference>
<dbReference type="InterPro" id="IPR009797">
    <property type="entry name" value="DUF1367"/>
</dbReference>
<gene>
    <name evidence="1" type="ORF">N4T19_03165</name>
</gene>
<protein>
    <submittedName>
        <fullName evidence="1">DUF1367 family protein</fullName>
    </submittedName>
</protein>
<dbReference type="EMBL" id="CP104377">
    <property type="protein sequence ID" value="UXC19140.1"/>
    <property type="molecule type" value="Genomic_DNA"/>
</dbReference>
<dbReference type="Proteomes" id="UP001058290">
    <property type="component" value="Chromosome"/>
</dbReference>
<reference evidence="1" key="1">
    <citation type="submission" date="2022-09" db="EMBL/GenBank/DDBJ databases">
        <title>Bacterial diversity in gut of crayfish and pufferfish.</title>
        <authorList>
            <person name="Huang Y."/>
        </authorList>
    </citation>
    <scope>NUCLEOTIDE SEQUENCE</scope>
    <source>
        <strain evidence="1">PR12</strain>
    </source>
</reference>